<feature type="domain" description="Ubiquitin-like" evidence="8">
    <location>
        <begin position="89"/>
        <end position="165"/>
    </location>
</feature>
<feature type="region of interest" description="Disordered" evidence="7">
    <location>
        <begin position="215"/>
        <end position="249"/>
    </location>
</feature>
<dbReference type="GO" id="GO:0006511">
    <property type="term" value="P:ubiquitin-dependent protein catabolic process"/>
    <property type="evidence" value="ECO:0007669"/>
    <property type="project" value="TreeGrafter"/>
</dbReference>
<evidence type="ECO:0000256" key="5">
    <source>
        <dbReference type="ARBA" id="ARBA00022786"/>
    </source>
</evidence>
<dbReference type="Gene3D" id="3.30.2160.10">
    <property type="entry name" value="Hect, E3 ligase catalytic domain"/>
    <property type="match status" value="1"/>
</dbReference>
<accession>A0A7C9DXW6</accession>
<dbReference type="AlphaFoldDB" id="A0A7C9DXW6"/>
<dbReference type="SMART" id="SM00213">
    <property type="entry name" value="UBQ"/>
    <property type="match status" value="1"/>
</dbReference>
<dbReference type="GO" id="GO:0000209">
    <property type="term" value="P:protein polyubiquitination"/>
    <property type="evidence" value="ECO:0007669"/>
    <property type="project" value="TreeGrafter"/>
</dbReference>
<dbReference type="PANTHER" id="PTHR11254:SF424">
    <property type="entry name" value="E3 UBIQUITIN-PROTEIN LIGASE UPL5"/>
    <property type="match status" value="1"/>
</dbReference>
<dbReference type="InterPro" id="IPR019956">
    <property type="entry name" value="Ubiquitin_dom"/>
</dbReference>
<comment type="pathway">
    <text evidence="2">Protein modification; protein ubiquitination.</text>
</comment>
<dbReference type="PANTHER" id="PTHR11254">
    <property type="entry name" value="HECT DOMAIN UBIQUITIN-PROTEIN LIGASE"/>
    <property type="match status" value="1"/>
</dbReference>
<reference evidence="10" key="2">
    <citation type="submission" date="2020-07" db="EMBL/GenBank/DDBJ databases">
        <authorList>
            <person name="Vera ALvarez R."/>
            <person name="Arias-Moreno D.M."/>
            <person name="Jimenez-Jacinto V."/>
            <person name="Jimenez-Bremont J.F."/>
            <person name="Swaminathan K."/>
            <person name="Moose S.P."/>
            <person name="Guerrero-Gonzalez M.L."/>
            <person name="Marino-Ramirez L."/>
            <person name="Landsman D."/>
            <person name="Rodriguez-Kessler M."/>
            <person name="Delgado-Sanchez P."/>
        </authorList>
    </citation>
    <scope>NUCLEOTIDE SEQUENCE</scope>
    <source>
        <tissue evidence="10">Cladode</tissue>
    </source>
</reference>
<dbReference type="InterPro" id="IPR050409">
    <property type="entry name" value="E3_ubiq-protein_ligase"/>
</dbReference>
<evidence type="ECO:0000256" key="1">
    <source>
        <dbReference type="ARBA" id="ARBA00000885"/>
    </source>
</evidence>
<feature type="active site" description="Glycyl thioester intermediate" evidence="6">
    <location>
        <position position="893"/>
    </location>
</feature>
<dbReference type="Gene3D" id="3.10.20.90">
    <property type="entry name" value="Phosphatidylinositol 3-kinase Catalytic Subunit, Chain A, domain 1"/>
    <property type="match status" value="1"/>
</dbReference>
<dbReference type="EC" id="2.3.2.26" evidence="3"/>
<reference evidence="10" key="1">
    <citation type="journal article" date="2013" name="J. Plant Res.">
        <title>Effect of fungi and light on seed germination of three Opuntia species from semiarid lands of central Mexico.</title>
        <authorList>
            <person name="Delgado-Sanchez P."/>
            <person name="Jimenez-Bremont J.F."/>
            <person name="Guerrero-Gonzalez Mde L."/>
            <person name="Flores J."/>
        </authorList>
    </citation>
    <scope>NUCLEOTIDE SEQUENCE</scope>
    <source>
        <tissue evidence="10">Cladode</tissue>
    </source>
</reference>
<dbReference type="EMBL" id="GISG01184522">
    <property type="protein sequence ID" value="MBA4654701.1"/>
    <property type="molecule type" value="Transcribed_RNA"/>
</dbReference>
<sequence>MSAIDTPPTQSHHLHFDRLPSKRKLDDYDHFSVDCNGGDDFPRFRKNSTSSCSNSNSKGKSILDPQSSSLRNLNLLLGEPSSSRPRLQLQFFVRMISGGKTLVLQANLNDTVEMVHQRIQSITGIPVMEQRLIYRGKQLQWEQTLEECSVQNDAGLQLVGRMRSTDHPRAWRVINDMVSIICRLCRKEYPNFNSGVVKGKLEQYMALPFDRPNNPASLLARTRNDRKKGSNKKKELVNDDDDEEEEEDDTVACDHINKIDYCKIFLDACAPQALVMLYMSSEKRNQDCAEDCIRSFVSSVKDLVGTTVERAYCATIVLEFCRLLRMTGADDNELYLHCRSTLGSMLEKVELANEAKEMYTNGGGTTCIAVQDVFPFLKELGQRIVKDLVQSVESNASIGPLGRDVCDFSAFLQPVLSVIRRRLTVATVNHKAKGRVSPLFQEVEHLLYLFNELLIWTERCLKNMELCLAMKRKKDVEVYRSGWSQYLAILNEMSSISVLYPGSEDQFWTMMGQNKLAVRGLVIRYAKRTDDHSWLLKHKDILDFESRRHLAMLMFPELKEDYEELHEMLIDRSQLLAESFEYISRAQPSSLHAGLFMEFKNEEATGPGVLREWFCLVCQAIFDPQNALFVACPLDLRRFFPNPASKVDPLHLRYFRFSGRVIALALMHKIQVGIVLDRVFFLQLAGRNVSVEDVQDADPCIYNSCKQILEMDPEFVDSDGLGLTFVTEVEELGSRKTVELCAEGKGIVVNSQNRREYVNLIVQHHFVTSIAEQVSSFAQGFSDILHDGKHRAAFFESLELEDLDWMLRGSENEICVDDWNGHTEYNGYKKSDPQIVWFWEVVGELNAEQKKTLLFFWTSVKYLPVEGFRGLASRLYLYKSLEAPDRLPSSHTCFYRLCIPPYPSKAVMQDRILVITQEHVGCSFGTW</sequence>
<feature type="compositionally biased region" description="Acidic residues" evidence="7">
    <location>
        <begin position="238"/>
        <end position="249"/>
    </location>
</feature>
<dbReference type="FunFam" id="3.30.2410.10:FF:000020">
    <property type="entry name" value="E3 ubiquitin-protein ligase UPL5"/>
    <property type="match status" value="1"/>
</dbReference>
<evidence type="ECO:0000259" key="9">
    <source>
        <dbReference type="PROSITE" id="PS50237"/>
    </source>
</evidence>
<dbReference type="GO" id="GO:0005737">
    <property type="term" value="C:cytoplasm"/>
    <property type="evidence" value="ECO:0007669"/>
    <property type="project" value="TreeGrafter"/>
</dbReference>
<comment type="catalytic activity">
    <reaction evidence="1">
        <text>S-ubiquitinyl-[E2 ubiquitin-conjugating enzyme]-L-cysteine + [acceptor protein]-L-lysine = [E2 ubiquitin-conjugating enzyme]-L-cysteine + N(6)-ubiquitinyl-[acceptor protein]-L-lysine.</text>
        <dbReference type="EC" id="2.3.2.26"/>
    </reaction>
</comment>
<dbReference type="InterPro" id="IPR035983">
    <property type="entry name" value="Hect_E3_ubiquitin_ligase"/>
</dbReference>
<evidence type="ECO:0000313" key="10">
    <source>
        <dbReference type="EMBL" id="MBA4654701.1"/>
    </source>
</evidence>
<evidence type="ECO:0000256" key="3">
    <source>
        <dbReference type="ARBA" id="ARBA00012485"/>
    </source>
</evidence>
<dbReference type="Pfam" id="PF00240">
    <property type="entry name" value="ubiquitin"/>
    <property type="match status" value="1"/>
</dbReference>
<dbReference type="InterPro" id="IPR000569">
    <property type="entry name" value="HECT_dom"/>
</dbReference>
<dbReference type="Pfam" id="PF00632">
    <property type="entry name" value="HECT"/>
    <property type="match status" value="1"/>
</dbReference>
<dbReference type="PROSITE" id="PS50237">
    <property type="entry name" value="HECT"/>
    <property type="match status" value="1"/>
</dbReference>
<evidence type="ECO:0000256" key="7">
    <source>
        <dbReference type="SAM" id="MobiDB-lite"/>
    </source>
</evidence>
<dbReference type="PRINTS" id="PR00348">
    <property type="entry name" value="UBIQUITIN"/>
</dbReference>
<dbReference type="PROSITE" id="PS50053">
    <property type="entry name" value="UBIQUITIN_2"/>
    <property type="match status" value="1"/>
</dbReference>
<dbReference type="InterPro" id="IPR029071">
    <property type="entry name" value="Ubiquitin-like_domsf"/>
</dbReference>
<dbReference type="SUPFAM" id="SSF54236">
    <property type="entry name" value="Ubiquitin-like"/>
    <property type="match status" value="1"/>
</dbReference>
<evidence type="ECO:0000256" key="6">
    <source>
        <dbReference type="PROSITE-ProRule" id="PRU00104"/>
    </source>
</evidence>
<dbReference type="SUPFAM" id="SSF56204">
    <property type="entry name" value="Hect, E3 ligase catalytic domain"/>
    <property type="match status" value="1"/>
</dbReference>
<dbReference type="SMART" id="SM00119">
    <property type="entry name" value="HECTc"/>
    <property type="match status" value="1"/>
</dbReference>
<dbReference type="GO" id="GO:0061630">
    <property type="term" value="F:ubiquitin protein ligase activity"/>
    <property type="evidence" value="ECO:0007669"/>
    <property type="project" value="UniProtKB-EC"/>
</dbReference>
<keyword evidence="4" id="KW-0808">Transferase</keyword>
<organism evidence="10">
    <name type="scientific">Opuntia streptacantha</name>
    <name type="common">Prickly pear cactus</name>
    <name type="synonym">Opuntia cardona</name>
    <dbReference type="NCBI Taxonomy" id="393608"/>
    <lineage>
        <taxon>Eukaryota</taxon>
        <taxon>Viridiplantae</taxon>
        <taxon>Streptophyta</taxon>
        <taxon>Embryophyta</taxon>
        <taxon>Tracheophyta</taxon>
        <taxon>Spermatophyta</taxon>
        <taxon>Magnoliopsida</taxon>
        <taxon>eudicotyledons</taxon>
        <taxon>Gunneridae</taxon>
        <taxon>Pentapetalae</taxon>
        <taxon>Caryophyllales</taxon>
        <taxon>Cactineae</taxon>
        <taxon>Cactaceae</taxon>
        <taxon>Opuntioideae</taxon>
        <taxon>Opuntia</taxon>
    </lineage>
</organism>
<dbReference type="FunFam" id="3.10.20.90:FF:000303">
    <property type="entry name" value="E3 ubiquitin-protein ligase UPL5 isoform A"/>
    <property type="match status" value="1"/>
</dbReference>
<protein>
    <recommendedName>
        <fullName evidence="3">HECT-type E3 ubiquitin transferase</fullName>
        <ecNumber evidence="3">2.3.2.26</ecNumber>
    </recommendedName>
</protein>
<evidence type="ECO:0000256" key="2">
    <source>
        <dbReference type="ARBA" id="ARBA00004906"/>
    </source>
</evidence>
<evidence type="ECO:0000256" key="4">
    <source>
        <dbReference type="ARBA" id="ARBA00022679"/>
    </source>
</evidence>
<feature type="domain" description="HECT" evidence="9">
    <location>
        <begin position="587"/>
        <end position="927"/>
    </location>
</feature>
<evidence type="ECO:0000259" key="8">
    <source>
        <dbReference type="PROSITE" id="PS50053"/>
    </source>
</evidence>
<dbReference type="Gene3D" id="3.90.1750.10">
    <property type="entry name" value="Hect, E3 ligase catalytic domains"/>
    <property type="match status" value="1"/>
</dbReference>
<name>A0A7C9DXW6_OPUST</name>
<dbReference type="CDD" id="cd00078">
    <property type="entry name" value="HECTc"/>
    <property type="match status" value="1"/>
</dbReference>
<keyword evidence="5 6" id="KW-0833">Ubl conjugation pathway</keyword>
<dbReference type="Gene3D" id="3.30.2410.10">
    <property type="entry name" value="Hect, E3 ligase catalytic domain"/>
    <property type="match status" value="1"/>
</dbReference>
<proteinExistence type="predicted"/>
<dbReference type="InterPro" id="IPR000626">
    <property type="entry name" value="Ubiquitin-like_dom"/>
</dbReference>